<dbReference type="EMBL" id="MEUG01000001">
    <property type="protein sequence ID" value="OGC28344.1"/>
    <property type="molecule type" value="Genomic_DNA"/>
</dbReference>
<evidence type="ECO:0000256" key="1">
    <source>
        <dbReference type="SAM" id="SignalP"/>
    </source>
</evidence>
<keyword evidence="1" id="KW-0732">Signal</keyword>
<proteinExistence type="predicted"/>
<organism evidence="2 3">
    <name type="scientific">candidate division WOR-1 bacterium RIFOXYC12_FULL_54_18</name>
    <dbReference type="NCBI Taxonomy" id="1802584"/>
    <lineage>
        <taxon>Bacteria</taxon>
        <taxon>Bacillati</taxon>
        <taxon>Saganbacteria</taxon>
    </lineage>
</organism>
<comment type="caution">
    <text evidence="2">The sequence shown here is derived from an EMBL/GenBank/DDBJ whole genome shotgun (WGS) entry which is preliminary data.</text>
</comment>
<feature type="signal peptide" evidence="1">
    <location>
        <begin position="1"/>
        <end position="30"/>
    </location>
</feature>
<feature type="chain" id="PRO_5009514537" evidence="1">
    <location>
        <begin position="31"/>
        <end position="304"/>
    </location>
</feature>
<evidence type="ECO:0000313" key="2">
    <source>
        <dbReference type="EMBL" id="OGC28344.1"/>
    </source>
</evidence>
<reference evidence="2 3" key="1">
    <citation type="journal article" date="2016" name="Nat. Commun.">
        <title>Thousands of microbial genomes shed light on interconnected biogeochemical processes in an aquifer system.</title>
        <authorList>
            <person name="Anantharaman K."/>
            <person name="Brown C.T."/>
            <person name="Hug L.A."/>
            <person name="Sharon I."/>
            <person name="Castelle C.J."/>
            <person name="Probst A.J."/>
            <person name="Thomas B.C."/>
            <person name="Singh A."/>
            <person name="Wilkins M.J."/>
            <person name="Karaoz U."/>
            <person name="Brodie E.L."/>
            <person name="Williams K.H."/>
            <person name="Hubbard S.S."/>
            <person name="Banfield J.F."/>
        </authorList>
    </citation>
    <scope>NUCLEOTIDE SEQUENCE [LARGE SCALE GENOMIC DNA]</scope>
</reference>
<name>A0A1F4T6K1_UNCSA</name>
<gene>
    <name evidence="2" type="ORF">A3K49_05120</name>
</gene>
<dbReference type="Proteomes" id="UP000178602">
    <property type="component" value="Unassembled WGS sequence"/>
</dbReference>
<dbReference type="AlphaFoldDB" id="A0A1F4T6K1"/>
<accession>A0A1F4T6K1</accession>
<sequence length="304" mass="31300">MKTINCAVKFKAQQLTAMLLFLCLAAPALAVPSYLNYQGVLRDDQGRLVTGTKELTFKLYDVATAGTALWTMASPEVVVSNGLYNVQLGPLGYTELASGRRWLEITIGTETLSPRLEILSVAYAVTAGQAESATTLGGYSPAATGSGSFIPVTTSGKLDASVIPVSSGGNADTVDSFHANSTATAGQILPLDDNKQFKGMSVSAEASGNNYALFVNGGKLGVKTGSNMIAGTGTITSGVTFTDIANTSVTSNSIILLSIGNNASANTNGGIRVSLVSNGVAFRVATLDGNNASANIPFSYFIIN</sequence>
<evidence type="ECO:0000313" key="3">
    <source>
        <dbReference type="Proteomes" id="UP000178602"/>
    </source>
</evidence>
<protein>
    <submittedName>
        <fullName evidence="2">Uncharacterized protein</fullName>
    </submittedName>
</protein>